<reference evidence="1" key="1">
    <citation type="submission" date="2016-10" db="EMBL/GenBank/DDBJ databases">
        <authorList>
            <person name="Benchimol M."/>
            <person name="Almeida L.G."/>
            <person name="Vasconcelos A.T."/>
            <person name="Perreira-Neves A."/>
            <person name="Rosa I.A."/>
            <person name="Tasca T."/>
            <person name="Bogo M.R."/>
            <person name="de Souza W."/>
        </authorList>
    </citation>
    <scope>NUCLEOTIDE SEQUENCE [LARGE SCALE GENOMIC DNA]</scope>
    <source>
        <strain evidence="1">K</strain>
    </source>
</reference>
<dbReference type="RefSeq" id="XP_068355758.1">
    <property type="nucleotide sequence ID" value="XM_068493461.1"/>
</dbReference>
<dbReference type="OrthoDB" id="10673566at2759"/>
<name>A0A1J4JYP4_9EUKA</name>
<dbReference type="VEuPathDB" id="TrichDB:TRFO_07044"/>
<evidence type="ECO:0000313" key="2">
    <source>
        <dbReference type="Proteomes" id="UP000179807"/>
    </source>
</evidence>
<gene>
    <name evidence="1" type="ORF">TRFO_07044</name>
</gene>
<keyword evidence="2" id="KW-1185">Reference proteome</keyword>
<proteinExistence type="predicted"/>
<comment type="caution">
    <text evidence="1">The sequence shown here is derived from an EMBL/GenBank/DDBJ whole genome shotgun (WGS) entry which is preliminary data.</text>
</comment>
<dbReference type="GeneID" id="94828165"/>
<sequence length="2257" mass="258598">MSTSYEKCIPESILSALYSFIAPKESVISIMQNISLFTDNASVYMNNQKTQSVLHENLSAFHGFHSVDVETSNTELSNRTTINEISKFLADFNVKISQIIKFNSIKPQFELILKNEEENLGLQLCFASFIQSLPMIASFLLKNHAPNQVRSCKSFAAKAIEFIKNYNLPSLFIPNFDVPPFLSIPVNSESPITPTAIATSSTMLYVGGETHIRIIPLHRLNYEDPIEIPVPTPNEPYSLVYLNGLLLFSSPSTPAICIADPLENSTFPLDISYRGHFFSQSYTFSHPIITDGQFLYSIEYGTAPRIKVFKFYLDGVLFDRVITLQPGKWALKAPFKELLPLKQKDIASVATNGVFISFLLDCSQNNVTICRTFRVRDGIHVHDEILQAPANINAWVFDINRPAHCLILDRVMLMIDSEFTLPTWFVGLDMSSFDSKTLSNTSESIIENFSAELAVYASYFIGATKPPPLDFSDIPGIEKIEECICYFIDTRNVNASQAFLIFLTFIISNGEFETSRLIKILEKFVNCFSIEEYSFLKHQIAFAFLSSFDIFAQSSLEYTMALLIEIIEAKHYSSLLFKYLPKATLLAKTMSTKSLEGLCELALDTEFIHQTDAISLLIQLQYELAVNKNPLFSRYVQIILDQFNSDLSHLLKDEWSEPRFTSCVSFNVYKDLLLVIEASHRDFEFPLKQIIDFFIIGCINCQNLKPIISRIIERSLFISFEIFLFMIEKDTSFYKLDSLSTNFTTNQSYISHSGRYSNIKNVNNSNLQNSQVKFDDFSIDSKLVEEFKTIVNNSYSANLDEKNITKEINIIFDMVRTGKISNESFLEKCHQITPIQPQLFSNIARFFKSNEKIELKDPYDSSCVKFVSMFSSSIYQSSANLNVVFTYFVPRLFRVRHYFLMVPRQILHNFVLHFELWYLLMPEILSQVPITIEMLESIDTKALLYVEHTLFNISSSISYFTPKINGNDLLRSLILSNIAISMGNIPDYDFLELSINCLMSGDYEIIKQILMMILNLIEKMDLGIIDKCLEFIGTFLNEEKIMFYYQPDRLKCFQNCFLIADYLRAIIHKVPHYFKRLPTINPTYAQILGLFIVMNNSFDVIRLYCNVSSISSNGQSFSGIITYFDDKNISIETHDHSIAYISLIGGYEFTFSGLYYFDPDIITDLLYIKDLILNFKTKLNFHDIFKYASLNEFMKLERFRSLITENEIEIVASRITRTLVPINKFINDFNQLMVFHMTNLPVFLFNKSIKELQVTSLLPPTIETIHNSFFNKTQQKDIKELTISDVLTGYESSAFYVSTPIHPNVATRISFDVHSNNEYEPHLVLTIYMLGKSPGSYYMSQPVICDSSASPSIEIRPHLHSILIRTLTIHDINVFMQPACEFIYISARVASSTIVDYTFQYDLGISTISTSAEISIPRYCSSEDSPLPFQMSSIFIDAQMQDDSNNIVSHYAMNIIHHFPHFECTHQFIPFALLHADKNPFDTNVDIKRFKRCKFTEFAENALLLIRDNPIYLQKYVRSLLKDIEKKRERYIKSGFGSRNMSATVFSDEISSPVNNSYVIVRGNLYLNPAPQKIKGFGILYVIPTNDITDSLVEFIVRIRHAAAILLMLSNSNSFLVEHLTELIRLINDASLSYSPSLETLINVMNRLIPKHCVLEPRLTSSPSQSSSTSGNSSKGSFYIKVTSLDSESRSILNFSENPMSSIKRPSISEFNIELENEIQSPSSSFSLNNDLLNELSSSTLVKQNSNSDFHASFEALSLKEWVSGQFPLYFQDNVDNLDAQVEMFFTMKNSLKCFPLTNFLEQLFYSSSQVNVPSFPQNSEIYIVPFEYSQKNSNEFIYFYIEFSNDINSTNNSTNSSTNNSIIDNVNNNVHSSEELMSVNLVFEISLNSDFTDNVSTLKPNSPYIFPPTNFYIRIKTMNSNLPEIHFRKKHFQYNENTFYSKIINEVFKWEPCFSHQLLLTFSETESMTPESFSFLPLSSMISYDIACFYLSILRKKPKFVDHHTLNFVLPKIHLVQNERAVLSIVPCLSFMAINKYEPKNSEEAAVIAAILCSTPQILNYSIPFKFWREICTEGTPSNLIFKGVTKITTNLEPMFLKIVCTNCSSLFFNTNYLNRSSSNFKINLTNNSSGIHSNSNLMSLNSVDDFISLDVIKKHIVWKNVSDEIKEWINHYLQNLKPFILCIFLECVTGHWGTNSLLACENPFIFICGIEKVDVIEIHQTIQTLAVGSYERKETLINSLNYEINQFLITNYKTN</sequence>
<dbReference type="Proteomes" id="UP000179807">
    <property type="component" value="Unassembled WGS sequence"/>
</dbReference>
<organism evidence="1 2">
    <name type="scientific">Tritrichomonas foetus</name>
    <dbReference type="NCBI Taxonomy" id="1144522"/>
    <lineage>
        <taxon>Eukaryota</taxon>
        <taxon>Metamonada</taxon>
        <taxon>Parabasalia</taxon>
        <taxon>Tritrichomonadida</taxon>
        <taxon>Tritrichomonadidae</taxon>
        <taxon>Tritrichomonas</taxon>
    </lineage>
</organism>
<evidence type="ECO:0000313" key="1">
    <source>
        <dbReference type="EMBL" id="OHT02622.1"/>
    </source>
</evidence>
<dbReference type="EMBL" id="MLAK01000860">
    <property type="protein sequence ID" value="OHT02622.1"/>
    <property type="molecule type" value="Genomic_DNA"/>
</dbReference>
<accession>A0A1J4JYP4</accession>
<protein>
    <submittedName>
        <fullName evidence="1">Uncharacterized protein</fullName>
    </submittedName>
</protein>